<feature type="transmembrane region" description="Helical" evidence="2">
    <location>
        <begin position="50"/>
        <end position="72"/>
    </location>
</feature>
<sequence>MGRARSATDAAVPGWGGQQPAGAQPWGAPANTWQQPGGAPQQNGKSKLPWILGGAGLVVVLAIVGILATTIFGGKVLDTESTQAGIAKVLTESYGAGQVGDVQCPSDQKVEAGHSFTCAVTVDDQFREVTVTITDDNGTYEVGRPN</sequence>
<evidence type="ECO:0000256" key="2">
    <source>
        <dbReference type="SAM" id="Phobius"/>
    </source>
</evidence>
<feature type="region of interest" description="Disordered" evidence="1">
    <location>
        <begin position="1"/>
        <end position="44"/>
    </location>
</feature>
<name>H0JRD2_9NOCA</name>
<dbReference type="Pfam" id="PF14230">
    <property type="entry name" value="DUF4333"/>
    <property type="match status" value="1"/>
</dbReference>
<keyword evidence="2" id="KW-1133">Transmembrane helix</keyword>
<proteinExistence type="predicted"/>
<evidence type="ECO:0000259" key="3">
    <source>
        <dbReference type="Pfam" id="PF14230"/>
    </source>
</evidence>
<accession>H0JRD2</accession>
<reference evidence="4 5" key="1">
    <citation type="submission" date="2011-12" db="EMBL/GenBank/DDBJ databases">
        <authorList>
            <person name="Kriszt B."/>
            <person name="Tancsics A."/>
            <person name="Cserhati M."/>
            <person name="Toth A."/>
            <person name="Nagy I."/>
            <person name="Horvath B."/>
            <person name="Tamura T."/>
            <person name="Kukolya J."/>
            <person name="Szoboszlay S."/>
        </authorList>
    </citation>
    <scope>NUCLEOTIDE SEQUENCE [LARGE SCALE GENOMIC DNA]</scope>
    <source>
        <strain evidence="4 5">AK37</strain>
    </source>
</reference>
<feature type="compositionally biased region" description="Polar residues" evidence="1">
    <location>
        <begin position="31"/>
        <end position="44"/>
    </location>
</feature>
<gene>
    <name evidence="4" type="ORF">AK37_11106</name>
</gene>
<feature type="compositionally biased region" description="Low complexity" evidence="1">
    <location>
        <begin position="20"/>
        <end position="30"/>
    </location>
</feature>
<keyword evidence="2" id="KW-0472">Membrane</keyword>
<dbReference type="Proteomes" id="UP000005064">
    <property type="component" value="Unassembled WGS sequence"/>
</dbReference>
<organism evidence="4 5">
    <name type="scientific">Rhodococcus pyridinivorans AK37</name>
    <dbReference type="NCBI Taxonomy" id="1114960"/>
    <lineage>
        <taxon>Bacteria</taxon>
        <taxon>Bacillati</taxon>
        <taxon>Actinomycetota</taxon>
        <taxon>Actinomycetes</taxon>
        <taxon>Mycobacteriales</taxon>
        <taxon>Nocardiaceae</taxon>
        <taxon>Rhodococcus</taxon>
    </lineage>
</organism>
<dbReference type="InterPro" id="IPR025637">
    <property type="entry name" value="DUF4333"/>
</dbReference>
<dbReference type="AlphaFoldDB" id="H0JRD2"/>
<dbReference type="PATRIC" id="fig|1114960.4.peg.2263"/>
<feature type="domain" description="DUF4333" evidence="3">
    <location>
        <begin position="62"/>
        <end position="138"/>
    </location>
</feature>
<comment type="caution">
    <text evidence="4">The sequence shown here is derived from an EMBL/GenBank/DDBJ whole genome shotgun (WGS) entry which is preliminary data.</text>
</comment>
<evidence type="ECO:0000256" key="1">
    <source>
        <dbReference type="SAM" id="MobiDB-lite"/>
    </source>
</evidence>
<evidence type="ECO:0000313" key="5">
    <source>
        <dbReference type="Proteomes" id="UP000005064"/>
    </source>
</evidence>
<dbReference type="EMBL" id="AHBW01000038">
    <property type="protein sequence ID" value="EHK83915.1"/>
    <property type="molecule type" value="Genomic_DNA"/>
</dbReference>
<keyword evidence="2" id="KW-0812">Transmembrane</keyword>
<evidence type="ECO:0000313" key="4">
    <source>
        <dbReference type="EMBL" id="EHK83915.1"/>
    </source>
</evidence>
<protein>
    <recommendedName>
        <fullName evidence="3">DUF4333 domain-containing protein</fullName>
    </recommendedName>
</protein>
<dbReference type="RefSeq" id="WP_006552183.1">
    <property type="nucleotide sequence ID" value="NZ_AHBW01000038.1"/>
</dbReference>